<name>A0A914RU68_PAREQ</name>
<dbReference type="WBParaSite" id="PEQ_0000987301-mRNA-1">
    <property type="protein sequence ID" value="PEQ_0000987301-mRNA-1"/>
    <property type="gene ID" value="PEQ_0000987301"/>
</dbReference>
<evidence type="ECO:0000313" key="3">
    <source>
        <dbReference type="WBParaSite" id="PEQ_0000987301-mRNA-1"/>
    </source>
</evidence>
<feature type="compositionally biased region" description="Polar residues" evidence="1">
    <location>
        <begin position="46"/>
        <end position="62"/>
    </location>
</feature>
<evidence type="ECO:0000256" key="1">
    <source>
        <dbReference type="SAM" id="MobiDB-lite"/>
    </source>
</evidence>
<accession>A0A914RU68</accession>
<feature type="compositionally biased region" description="Basic and acidic residues" evidence="1">
    <location>
        <begin position="63"/>
        <end position="72"/>
    </location>
</feature>
<reference evidence="3" key="1">
    <citation type="submission" date="2022-11" db="UniProtKB">
        <authorList>
            <consortium name="WormBaseParasite"/>
        </authorList>
    </citation>
    <scope>IDENTIFICATION</scope>
</reference>
<protein>
    <submittedName>
        <fullName evidence="3">Uncharacterized protein</fullName>
    </submittedName>
</protein>
<dbReference type="Proteomes" id="UP000887564">
    <property type="component" value="Unplaced"/>
</dbReference>
<sequence length="93" mass="10030">MHHFAGESLPLIPQESVGVNDVAQVDEKAWPSLNAALTEEQKPDGATQSGTVSKTQNSSWHDSATDKGDAVITDKGHEAENNVSLHLLRCPHF</sequence>
<evidence type="ECO:0000313" key="2">
    <source>
        <dbReference type="Proteomes" id="UP000887564"/>
    </source>
</evidence>
<dbReference type="AlphaFoldDB" id="A0A914RU68"/>
<proteinExistence type="predicted"/>
<keyword evidence="2" id="KW-1185">Reference proteome</keyword>
<feature type="region of interest" description="Disordered" evidence="1">
    <location>
        <begin position="33"/>
        <end position="72"/>
    </location>
</feature>
<organism evidence="2 3">
    <name type="scientific">Parascaris equorum</name>
    <name type="common">Equine roundworm</name>
    <dbReference type="NCBI Taxonomy" id="6256"/>
    <lineage>
        <taxon>Eukaryota</taxon>
        <taxon>Metazoa</taxon>
        <taxon>Ecdysozoa</taxon>
        <taxon>Nematoda</taxon>
        <taxon>Chromadorea</taxon>
        <taxon>Rhabditida</taxon>
        <taxon>Spirurina</taxon>
        <taxon>Ascaridomorpha</taxon>
        <taxon>Ascaridoidea</taxon>
        <taxon>Ascarididae</taxon>
        <taxon>Parascaris</taxon>
    </lineage>
</organism>